<reference evidence="1 2" key="1">
    <citation type="journal article" date="2009" name="Stand. Genomic Sci.">
        <title>Complete genome sequence of Pirellula staleyi type strain (ATCC 27377).</title>
        <authorList>
            <person name="Clum A."/>
            <person name="Tindall B.J."/>
            <person name="Sikorski J."/>
            <person name="Ivanova N."/>
            <person name="Mavrommatis K."/>
            <person name="Lucas S."/>
            <person name="Glavina del Rio T."/>
            <person name="Nolan M."/>
            <person name="Chen F."/>
            <person name="Tice H."/>
            <person name="Pitluck S."/>
            <person name="Cheng J.F."/>
            <person name="Chertkov O."/>
            <person name="Brettin T."/>
            <person name="Han C."/>
            <person name="Detter J.C."/>
            <person name="Kuske C."/>
            <person name="Bruce D."/>
            <person name="Goodwin L."/>
            <person name="Ovchinikova G."/>
            <person name="Pati A."/>
            <person name="Mikhailova N."/>
            <person name="Chen A."/>
            <person name="Palaniappan K."/>
            <person name="Land M."/>
            <person name="Hauser L."/>
            <person name="Chang Y.J."/>
            <person name="Jeffries C.D."/>
            <person name="Chain P."/>
            <person name="Rohde M."/>
            <person name="Goker M."/>
            <person name="Bristow J."/>
            <person name="Eisen J.A."/>
            <person name="Markowitz V."/>
            <person name="Hugenholtz P."/>
            <person name="Kyrpides N.C."/>
            <person name="Klenk H.P."/>
            <person name="Lapidus A."/>
        </authorList>
    </citation>
    <scope>NUCLEOTIDE SEQUENCE [LARGE SCALE GENOMIC DNA]</scope>
    <source>
        <strain evidence="2">ATCC 27377 / DSM 6068 / ICPB 4128</strain>
    </source>
</reference>
<sequence length="70" mass="7870">MLHLGRFGSCLPIFHAHLRLAWLAHVPHVFGRCKPFFGALYPTQNNFMAHFERIALAFLIPAATLLVIGT</sequence>
<dbReference type="KEGG" id="psl:Psta_2051"/>
<evidence type="ECO:0000313" key="2">
    <source>
        <dbReference type="Proteomes" id="UP000001887"/>
    </source>
</evidence>
<evidence type="ECO:0000313" key="1">
    <source>
        <dbReference type="EMBL" id="ADB16725.1"/>
    </source>
</evidence>
<protein>
    <submittedName>
        <fullName evidence="1">Uncharacterized protein</fullName>
    </submittedName>
</protein>
<dbReference type="EMBL" id="CP001848">
    <property type="protein sequence ID" value="ADB16725.1"/>
    <property type="molecule type" value="Genomic_DNA"/>
</dbReference>
<dbReference type="HOGENOM" id="CLU_2754386_0_0_0"/>
<accession>D2R1K6</accession>
<organism evidence="1 2">
    <name type="scientific">Pirellula staleyi (strain ATCC 27377 / DSM 6068 / ICPB 4128)</name>
    <name type="common">Pirella staleyi</name>
    <dbReference type="NCBI Taxonomy" id="530564"/>
    <lineage>
        <taxon>Bacteria</taxon>
        <taxon>Pseudomonadati</taxon>
        <taxon>Planctomycetota</taxon>
        <taxon>Planctomycetia</taxon>
        <taxon>Pirellulales</taxon>
        <taxon>Pirellulaceae</taxon>
        <taxon>Pirellula</taxon>
    </lineage>
</organism>
<dbReference type="Proteomes" id="UP000001887">
    <property type="component" value="Chromosome"/>
</dbReference>
<proteinExistence type="predicted"/>
<dbReference type="AlphaFoldDB" id="D2R1K6"/>
<gene>
    <name evidence="1" type="ordered locus">Psta_2051</name>
</gene>
<name>D2R1K6_PIRSD</name>
<keyword evidence="2" id="KW-1185">Reference proteome</keyword>
<dbReference type="STRING" id="530564.Psta_2051"/>